<dbReference type="EMBL" id="ACNN01000007">
    <property type="protein sequence ID" value="EEN83377.1"/>
    <property type="molecule type" value="Genomic_DNA"/>
</dbReference>
<comment type="caution">
    <text evidence="7">The sequence shown here is derived from an EMBL/GenBank/DDBJ whole genome shotgun (WGS) entry which is preliminary data.</text>
</comment>
<feature type="transmembrane region" description="Helical" evidence="6">
    <location>
        <begin position="97"/>
        <end position="122"/>
    </location>
</feature>
<dbReference type="eggNOG" id="COG0534">
    <property type="taxonomic scope" value="Bacteria"/>
</dbReference>
<evidence type="ECO:0000256" key="1">
    <source>
        <dbReference type="ARBA" id="ARBA00004141"/>
    </source>
</evidence>
<evidence type="ECO:0000256" key="3">
    <source>
        <dbReference type="ARBA" id="ARBA00022692"/>
    </source>
</evidence>
<comment type="subcellular location">
    <subcellularLocation>
        <location evidence="1">Membrane</location>
        <topology evidence="1">Multi-pass membrane protein</topology>
    </subcellularLocation>
</comment>
<evidence type="ECO:0000313" key="8">
    <source>
        <dbReference type="Proteomes" id="UP000004295"/>
    </source>
</evidence>
<gene>
    <name evidence="7" type="primary">dinF</name>
    <name evidence="7" type="ORF">POREN0001_0548</name>
</gene>
<keyword evidence="8" id="KW-1185">Reference proteome</keyword>
<dbReference type="PANTHER" id="PTHR42893:SF46">
    <property type="entry name" value="PROTEIN DETOXIFICATION 44, CHLOROPLASTIC"/>
    <property type="match status" value="1"/>
</dbReference>
<evidence type="ECO:0000313" key="7">
    <source>
        <dbReference type="EMBL" id="EEN83377.1"/>
    </source>
</evidence>
<keyword evidence="3 6" id="KW-0812">Transmembrane</keyword>
<feature type="transmembrane region" description="Helical" evidence="6">
    <location>
        <begin position="386"/>
        <end position="405"/>
    </location>
</feature>
<feature type="transmembrane region" description="Helical" evidence="6">
    <location>
        <begin position="134"/>
        <end position="152"/>
    </location>
</feature>
<feature type="transmembrane region" description="Helical" evidence="6">
    <location>
        <begin position="356"/>
        <end position="374"/>
    </location>
</feature>
<feature type="transmembrane region" description="Helical" evidence="6">
    <location>
        <begin position="194"/>
        <end position="215"/>
    </location>
</feature>
<dbReference type="AlphaFoldDB" id="C3J8M9"/>
<keyword evidence="5 6" id="KW-0472">Membrane</keyword>
<feature type="transmembrane region" description="Helical" evidence="6">
    <location>
        <begin position="164"/>
        <end position="188"/>
    </location>
</feature>
<evidence type="ECO:0000256" key="4">
    <source>
        <dbReference type="ARBA" id="ARBA00022989"/>
    </source>
</evidence>
<dbReference type="STRING" id="553175.POREN0001_0548"/>
<reference evidence="7 8" key="1">
    <citation type="submission" date="2009-04" db="EMBL/GenBank/DDBJ databases">
        <authorList>
            <person name="Sebastian Y."/>
            <person name="Madupu R."/>
            <person name="Durkin A.S."/>
            <person name="Torralba M."/>
            <person name="Methe B."/>
            <person name="Sutton G.G."/>
            <person name="Strausberg R.L."/>
            <person name="Nelson K.E."/>
        </authorList>
    </citation>
    <scope>NUCLEOTIDE SEQUENCE [LARGE SCALE GENOMIC DNA]</scope>
    <source>
        <strain evidence="8">ATCC 35406 / BCRC 14492 / JCM 8526 / NCTC 13058 / HG 370</strain>
    </source>
</reference>
<feature type="transmembrane region" description="Helical" evidence="6">
    <location>
        <begin position="314"/>
        <end position="336"/>
    </location>
</feature>
<dbReference type="GeneID" id="93364990"/>
<dbReference type="RefSeq" id="WP_004332403.1">
    <property type="nucleotide sequence ID" value="NZ_ACNN01000007.1"/>
</dbReference>
<dbReference type="GO" id="GO:0005886">
    <property type="term" value="C:plasma membrane"/>
    <property type="evidence" value="ECO:0007669"/>
    <property type="project" value="TreeGrafter"/>
</dbReference>
<feature type="transmembrane region" description="Helical" evidence="6">
    <location>
        <begin position="245"/>
        <end position="264"/>
    </location>
</feature>
<sequence length="443" mass="49074">MKALSLARTMRRRIVLLALPNILSNITVPLLSLVDVGLAGHTPEGKTAIGAVAVASGVVSTLYWLFGFLRMGTTGFVAQCFGAKDLKQINQHLAQGLSLALLSGLLLFMATPLVSLFVRLMAQDQLAIAASAQLYVSIALCGAPAAMLLYVLNGWFIGMQNTRIPMIGAISINLINIVLSALFVQIPGWGVEGLALGTIIAQYVGVLLLGLLAVWRYGRVLRHFCWRDLFRLRRRKGYFSTQRDLFIRSALLSAVTLFFTYASTSYGEEVVAANTLLLQFFHLFSYFMDGFAYAGEALTGRYVGMQRRDLVQILVRQLFSFGWPLAVLTSLLYLLVPSPLLHLLSDSPEVVAVALSWVPYIAFVPLLGFAAFLWDGVFVGATYARGLRTSMLVASAFFFGFYYLMRASWGVAALWISFDLYLAARGLVQWWLWRRYTPKLTNL</sequence>
<feature type="transmembrane region" description="Helical" evidence="6">
    <location>
        <begin position="276"/>
        <end position="294"/>
    </location>
</feature>
<dbReference type="NCBIfam" id="TIGR00797">
    <property type="entry name" value="matE"/>
    <property type="match status" value="1"/>
</dbReference>
<dbReference type="Proteomes" id="UP000004295">
    <property type="component" value="Unassembled WGS sequence"/>
</dbReference>
<proteinExistence type="inferred from homology"/>
<dbReference type="GO" id="GO:0015297">
    <property type="term" value="F:antiporter activity"/>
    <property type="evidence" value="ECO:0007669"/>
    <property type="project" value="InterPro"/>
</dbReference>
<dbReference type="InterPro" id="IPR002528">
    <property type="entry name" value="MATE_fam"/>
</dbReference>
<evidence type="ECO:0000256" key="5">
    <source>
        <dbReference type="ARBA" id="ARBA00023136"/>
    </source>
</evidence>
<evidence type="ECO:0000256" key="2">
    <source>
        <dbReference type="ARBA" id="ARBA00010199"/>
    </source>
</evidence>
<feature type="transmembrane region" description="Helical" evidence="6">
    <location>
        <begin position="411"/>
        <end position="433"/>
    </location>
</feature>
<dbReference type="Pfam" id="PF01554">
    <property type="entry name" value="MatE"/>
    <property type="match status" value="2"/>
</dbReference>
<dbReference type="PANTHER" id="PTHR42893">
    <property type="entry name" value="PROTEIN DETOXIFICATION 44, CHLOROPLASTIC-RELATED"/>
    <property type="match status" value="1"/>
</dbReference>
<dbReference type="CDD" id="cd13136">
    <property type="entry name" value="MATE_DinF_like"/>
    <property type="match status" value="1"/>
</dbReference>
<keyword evidence="4 6" id="KW-1133">Transmembrane helix</keyword>
<comment type="similarity">
    <text evidence="2">Belongs to the multi antimicrobial extrusion (MATE) (TC 2.A.66.1) family.</text>
</comment>
<feature type="transmembrane region" description="Helical" evidence="6">
    <location>
        <begin position="48"/>
        <end position="66"/>
    </location>
</feature>
<protein>
    <submittedName>
        <fullName evidence="7">MATE efflux family protein</fullName>
    </submittedName>
</protein>
<evidence type="ECO:0000256" key="6">
    <source>
        <dbReference type="SAM" id="Phobius"/>
    </source>
</evidence>
<name>C3J8M9_POREA</name>
<organism evidence="7 8">
    <name type="scientific">Porphyromonas endodontalis (strain ATCC 35406 / DSM 24491 / JCM 8526 / CCUG 16442 / BCRC 14492 / NCTC 13058 / HG 370)</name>
    <name type="common">Bacteroides endodontalis</name>
    <dbReference type="NCBI Taxonomy" id="553175"/>
    <lineage>
        <taxon>Bacteria</taxon>
        <taxon>Pseudomonadati</taxon>
        <taxon>Bacteroidota</taxon>
        <taxon>Bacteroidia</taxon>
        <taxon>Bacteroidales</taxon>
        <taxon>Porphyromonadaceae</taxon>
        <taxon>Porphyromonas</taxon>
    </lineage>
</organism>
<accession>C3J8M9</accession>
<dbReference type="InterPro" id="IPR044644">
    <property type="entry name" value="DinF-like"/>
</dbReference>
<dbReference type="GO" id="GO:0042910">
    <property type="term" value="F:xenobiotic transmembrane transporter activity"/>
    <property type="evidence" value="ECO:0007669"/>
    <property type="project" value="InterPro"/>
</dbReference>